<dbReference type="GO" id="GO:0043531">
    <property type="term" value="F:ADP binding"/>
    <property type="evidence" value="ECO:0007669"/>
    <property type="project" value="InterPro"/>
</dbReference>
<evidence type="ECO:0000313" key="7">
    <source>
        <dbReference type="Proteomes" id="UP001324115"/>
    </source>
</evidence>
<name>A0AAN7ERL4_QUERU</name>
<dbReference type="Pfam" id="PF01582">
    <property type="entry name" value="TIR"/>
    <property type="match status" value="2"/>
</dbReference>
<dbReference type="PANTHER" id="PTHR11017:SF575">
    <property type="entry name" value="ADP-RIBOSYL CYCLASE_CYCLIC ADP-RIBOSE HYDROLASE"/>
    <property type="match status" value="1"/>
</dbReference>
<dbReference type="SMART" id="SM00382">
    <property type="entry name" value="AAA"/>
    <property type="match status" value="1"/>
</dbReference>
<dbReference type="InterPro" id="IPR027417">
    <property type="entry name" value="P-loop_NTPase"/>
</dbReference>
<reference evidence="6 7" key="1">
    <citation type="journal article" date="2023" name="G3 (Bethesda)">
        <title>A haplotype-resolved chromosome-scale genome for Quercus rubra L. provides insights into the genetics of adaptive traits for red oak species.</title>
        <authorList>
            <person name="Kapoor B."/>
            <person name="Jenkins J."/>
            <person name="Schmutz J."/>
            <person name="Zhebentyayeva T."/>
            <person name="Kuelheim C."/>
            <person name="Coggeshall M."/>
            <person name="Heim C."/>
            <person name="Lasky J.R."/>
            <person name="Leites L."/>
            <person name="Islam-Faridi N."/>
            <person name="Romero-Severson J."/>
            <person name="DeLeo V.L."/>
            <person name="Lucas S.M."/>
            <person name="Lazic D."/>
            <person name="Gailing O."/>
            <person name="Carlson J."/>
            <person name="Staton M."/>
        </authorList>
    </citation>
    <scope>NUCLEOTIDE SEQUENCE [LARGE SCALE GENOMIC DNA]</scope>
    <source>
        <strain evidence="6">Pseudo-F2</strain>
    </source>
</reference>
<dbReference type="SUPFAM" id="SSF52058">
    <property type="entry name" value="L domain-like"/>
    <property type="match status" value="1"/>
</dbReference>
<dbReference type="InterPro" id="IPR035897">
    <property type="entry name" value="Toll_tir_struct_dom_sf"/>
</dbReference>
<dbReference type="GO" id="GO:0007165">
    <property type="term" value="P:signal transduction"/>
    <property type="evidence" value="ECO:0007669"/>
    <property type="project" value="InterPro"/>
</dbReference>
<dbReference type="InterPro" id="IPR003593">
    <property type="entry name" value="AAA+_ATPase"/>
</dbReference>
<dbReference type="InterPro" id="IPR002182">
    <property type="entry name" value="NB-ARC"/>
</dbReference>
<evidence type="ECO:0000259" key="5">
    <source>
        <dbReference type="PROSITE" id="PS50104"/>
    </source>
</evidence>
<comment type="caution">
    <text evidence="6">The sequence shown here is derived from an EMBL/GenBank/DDBJ whole genome shotgun (WGS) entry which is preliminary data.</text>
</comment>
<proteinExistence type="predicted"/>
<dbReference type="Gene3D" id="3.80.10.10">
    <property type="entry name" value="Ribonuclease Inhibitor"/>
    <property type="match status" value="2"/>
</dbReference>
<dbReference type="Gene3D" id="3.40.50.300">
    <property type="entry name" value="P-loop containing nucleotide triphosphate hydrolases"/>
    <property type="match status" value="1"/>
</dbReference>
<feature type="domain" description="TIR" evidence="5">
    <location>
        <begin position="209"/>
        <end position="374"/>
    </location>
</feature>
<dbReference type="InterPro" id="IPR058192">
    <property type="entry name" value="WHD_ROQ1-like"/>
</dbReference>
<dbReference type="InterPro" id="IPR044974">
    <property type="entry name" value="Disease_R_plants"/>
</dbReference>
<sequence>MAATTTLSEPFSSSSYRAPDDYVYDVYLGFSGVDTGMNFTDHLYHALTKAGFLTFRDDEILEGEVYYSKILYPIRVSRIFLIVFSKNYASSRWRLMELVEILHCCRRSNQMVVPIFYDVSPSDVRNQSGTFEKALLEHEKHYRLDVAIWRGALTEIASISGLNLESTADGYEAEFIRKIIQYISPKIFSKPFSSSSFSSSSSNQPPDDYEYDVFLSFRGDTRKNFTDHLYHALTEAGIHTFRDDEEIRKGEDLSSELLQAIRGSRISLIVFSKDYASSRWCLDELVEIMECRKRPKQIVLPIFYNVAPSDVRKQRGSFKQAFVEHEKRYLLDKDKVFRWRAALNEAANLSGWYLRDGPEAEVIRDIVQYTLSKLDNRYLFVALYPVGVEAHVEDMTSLLRVGDNDVRMVGILGMGGTGKTTIAKAIYNKFYLNFEGRSFLGNVRETSKQNGLVHLQKQLLSKTLRTRKIEVSSVDSGIITIRERLRHKRVLVIIDDVDQLEQLNAIAGSRAWFGLGSRIIITTRDEQLLKNLQVDGVHRAKQMGDSESLELFSWHAFRNKYPAEGYMDISRSVVAYSGGLPLALEVLGSFLFERSMQEWKCALEKLKRIPLDKVQEKLRISFDALSDDTCKDTFLDISCFFIGMDKNYVVQILDGCGFFPEIGISVLIQRCLLTVDERNKLMMHDLLRDMGREIVRENDPKEPGKRSRLWLQEEVIDTLTLHKGMEGVEGLALKLPTSEVNFNTKRSEVNFDTKTFVKMGRLRLLQLDYAQLIGDYEYLSKELRWLRWHGCPLKFIPNNFCPRKIVAIDLRYSNLREVWKDPKLLDKLEVLNLSHSHDLTRTPDFSRLPNLKKLILKDCTSLVKVHQSIGDLDKLVLVNLKGCKKLRSLPRSLYKLKSLETLILSDCCNIDNLADDLGEMECLTTLWMDNTAIRTVPSTINRLKNLKHFSLRGCKGSQPNTRSSNFWSLKSRSKIPKSVNILLDSIQGLSSLKELCLSDCDLSDDTIPKGLGSLCALQSLDLRGNRFHALSSSLGGLPRLRRLYLDYCKELQSIPDLPISLNSLHARNCTALERIPNVSKLSSMETLFLTNCHKLVEIPGLDKMLKYFGILHMEGCNNITSIFKQSILQECTMSRVGNMFSIFLPGDDIPNCFMYKDEGPSVCFEVPCIIDLNVAGFVVCTVYSPCAGNDNIVSQNLLSISVVNHTKNIRQTSRQITVDVVISPEDHLWLGNVSKGELNLEGGDKVKVIIDFGAEFIVKKIGVSLLYDGVLDVKKIPYASTSNEDVKAQAWPMKFKRELHDEEAGPSHGWPKDEPQPKD</sequence>
<protein>
    <recommendedName>
        <fullName evidence="5">TIR domain-containing protein</fullName>
    </recommendedName>
</protein>
<evidence type="ECO:0000256" key="1">
    <source>
        <dbReference type="ARBA" id="ARBA00022614"/>
    </source>
</evidence>
<gene>
    <name evidence="6" type="ORF">RGQ29_028229</name>
</gene>
<dbReference type="FunFam" id="3.40.50.10140:FF:000007">
    <property type="entry name" value="Disease resistance protein (TIR-NBS-LRR class)"/>
    <property type="match status" value="1"/>
</dbReference>
<dbReference type="Pfam" id="PF23282">
    <property type="entry name" value="WHD_ROQ1"/>
    <property type="match status" value="1"/>
</dbReference>
<dbReference type="InterPro" id="IPR032675">
    <property type="entry name" value="LRR_dom_sf"/>
</dbReference>
<evidence type="ECO:0000256" key="4">
    <source>
        <dbReference type="SAM" id="MobiDB-lite"/>
    </source>
</evidence>
<feature type="region of interest" description="Disordered" evidence="4">
    <location>
        <begin position="1297"/>
        <end position="1319"/>
    </location>
</feature>
<dbReference type="SUPFAM" id="SSF52540">
    <property type="entry name" value="P-loop containing nucleoside triphosphate hydrolases"/>
    <property type="match status" value="1"/>
</dbReference>
<feature type="domain" description="TIR" evidence="5">
    <location>
        <begin position="22"/>
        <end position="187"/>
    </location>
</feature>
<dbReference type="Proteomes" id="UP001324115">
    <property type="component" value="Unassembled WGS sequence"/>
</dbReference>
<dbReference type="EMBL" id="JAXUIC010000008">
    <property type="protein sequence ID" value="KAK4578009.1"/>
    <property type="molecule type" value="Genomic_DNA"/>
</dbReference>
<dbReference type="SMART" id="SM00255">
    <property type="entry name" value="TIR"/>
    <property type="match status" value="2"/>
</dbReference>
<dbReference type="Pfam" id="PF00931">
    <property type="entry name" value="NB-ARC"/>
    <property type="match status" value="1"/>
</dbReference>
<evidence type="ECO:0000256" key="2">
    <source>
        <dbReference type="ARBA" id="ARBA00022737"/>
    </source>
</evidence>
<evidence type="ECO:0000256" key="3">
    <source>
        <dbReference type="ARBA" id="ARBA00023027"/>
    </source>
</evidence>
<dbReference type="PRINTS" id="PR00364">
    <property type="entry name" value="DISEASERSIST"/>
</dbReference>
<dbReference type="GO" id="GO:0006952">
    <property type="term" value="P:defense response"/>
    <property type="evidence" value="ECO:0007669"/>
    <property type="project" value="InterPro"/>
</dbReference>
<keyword evidence="3" id="KW-0520">NAD</keyword>
<organism evidence="6 7">
    <name type="scientific">Quercus rubra</name>
    <name type="common">Northern red oak</name>
    <name type="synonym">Quercus borealis</name>
    <dbReference type="NCBI Taxonomy" id="3512"/>
    <lineage>
        <taxon>Eukaryota</taxon>
        <taxon>Viridiplantae</taxon>
        <taxon>Streptophyta</taxon>
        <taxon>Embryophyta</taxon>
        <taxon>Tracheophyta</taxon>
        <taxon>Spermatophyta</taxon>
        <taxon>Magnoliopsida</taxon>
        <taxon>eudicotyledons</taxon>
        <taxon>Gunneridae</taxon>
        <taxon>Pentapetalae</taxon>
        <taxon>rosids</taxon>
        <taxon>fabids</taxon>
        <taxon>Fagales</taxon>
        <taxon>Fagaceae</taxon>
        <taxon>Quercus</taxon>
    </lineage>
</organism>
<evidence type="ECO:0000313" key="6">
    <source>
        <dbReference type="EMBL" id="KAK4578009.1"/>
    </source>
</evidence>
<keyword evidence="1" id="KW-0433">Leucine-rich repeat</keyword>
<dbReference type="Gene3D" id="3.40.50.10140">
    <property type="entry name" value="Toll/interleukin-1 receptor homology (TIR) domain"/>
    <property type="match status" value="2"/>
</dbReference>
<dbReference type="SUPFAM" id="SSF52200">
    <property type="entry name" value="Toll/Interleukin receptor TIR domain"/>
    <property type="match status" value="2"/>
</dbReference>
<dbReference type="PROSITE" id="PS50104">
    <property type="entry name" value="TIR"/>
    <property type="match status" value="2"/>
</dbReference>
<dbReference type="PANTHER" id="PTHR11017">
    <property type="entry name" value="LEUCINE-RICH REPEAT-CONTAINING PROTEIN"/>
    <property type="match status" value="1"/>
</dbReference>
<keyword evidence="2" id="KW-0677">Repeat</keyword>
<dbReference type="InterPro" id="IPR042197">
    <property type="entry name" value="Apaf_helical"/>
</dbReference>
<dbReference type="InterPro" id="IPR000157">
    <property type="entry name" value="TIR_dom"/>
</dbReference>
<accession>A0AAN7ERL4</accession>
<keyword evidence="7" id="KW-1185">Reference proteome</keyword>
<dbReference type="Gene3D" id="1.10.8.430">
    <property type="entry name" value="Helical domain of apoptotic protease-activating factors"/>
    <property type="match status" value="1"/>
</dbReference>